<dbReference type="InterPro" id="IPR036852">
    <property type="entry name" value="Peptidase_S8/S53_dom_sf"/>
</dbReference>
<reference evidence="7 8" key="1">
    <citation type="submission" date="2020-05" db="EMBL/GenBank/DDBJ databases">
        <title>Identification and distribution of gene clusters putatively required for synthesis of sphingolipid metabolism inhibitors in phylogenetically diverse species of the filamentous fungus Fusarium.</title>
        <authorList>
            <person name="Kim H.-S."/>
            <person name="Busman M."/>
            <person name="Brown D.W."/>
            <person name="Divon H."/>
            <person name="Uhlig S."/>
            <person name="Proctor R.H."/>
        </authorList>
    </citation>
    <scope>NUCLEOTIDE SEQUENCE [LARGE SCALE GENOMIC DNA]</scope>
    <source>
        <strain evidence="7 8">NRRL 53147</strain>
    </source>
</reference>
<dbReference type="Gene3D" id="3.40.50.200">
    <property type="entry name" value="Peptidase S8/S53 domain"/>
    <property type="match status" value="1"/>
</dbReference>
<protein>
    <submittedName>
        <fullName evidence="7">Subtilisin</fullName>
    </submittedName>
</protein>
<evidence type="ECO:0000259" key="6">
    <source>
        <dbReference type="Pfam" id="PF00082"/>
    </source>
</evidence>
<evidence type="ECO:0000256" key="3">
    <source>
        <dbReference type="ARBA" id="ARBA00022801"/>
    </source>
</evidence>
<feature type="active site" description="Charge relay system" evidence="5">
    <location>
        <position position="498"/>
    </location>
</feature>
<dbReference type="Gene3D" id="2.60.120.380">
    <property type="match status" value="1"/>
</dbReference>
<comment type="caution">
    <text evidence="7">The sequence shown here is derived from an EMBL/GenBank/DDBJ whole genome shotgun (WGS) entry which is preliminary data.</text>
</comment>
<feature type="active site" description="Charge relay system" evidence="5">
    <location>
        <position position="212"/>
    </location>
</feature>
<dbReference type="PANTHER" id="PTHR43399">
    <property type="entry name" value="SUBTILISIN-RELATED"/>
    <property type="match status" value="1"/>
</dbReference>
<evidence type="ECO:0000256" key="4">
    <source>
        <dbReference type="ARBA" id="ARBA00022825"/>
    </source>
</evidence>
<evidence type="ECO:0000256" key="1">
    <source>
        <dbReference type="ARBA" id="ARBA00011073"/>
    </source>
</evidence>
<evidence type="ECO:0000256" key="2">
    <source>
        <dbReference type="ARBA" id="ARBA00022670"/>
    </source>
</evidence>
<keyword evidence="2 5" id="KW-0645">Protease</keyword>
<dbReference type="GO" id="GO:0004252">
    <property type="term" value="F:serine-type endopeptidase activity"/>
    <property type="evidence" value="ECO:0007669"/>
    <property type="project" value="UniProtKB-UniRule"/>
</dbReference>
<dbReference type="AlphaFoldDB" id="A0A8H5IWI6"/>
<evidence type="ECO:0000313" key="7">
    <source>
        <dbReference type="EMBL" id="KAF5544635.1"/>
    </source>
</evidence>
<dbReference type="PROSITE" id="PS00138">
    <property type="entry name" value="SUBTILASE_SER"/>
    <property type="match status" value="1"/>
</dbReference>
<dbReference type="SUPFAM" id="SSF49785">
    <property type="entry name" value="Galactose-binding domain-like"/>
    <property type="match status" value="1"/>
</dbReference>
<keyword evidence="4 5" id="KW-0720">Serine protease</keyword>
<name>A0A8H5IWI6_9HYPO</name>
<dbReference type="InterPro" id="IPR051048">
    <property type="entry name" value="Peptidase_S8/S53_subtilisin"/>
</dbReference>
<sequence length="707" mass="76640">MASSISINGVNVELSHDCDVSETNYIILRTKGMPLNKKQKTKLLELGVHVNEFVGDEKQQIYLCGFHKYSLNEVQDLDFVEYAGEYVNEFALTKKVQQDVKGQTCNVVIMLHQDVEEITEELTQKIAEAANVDPSAIVMEDGGLQIKVATDKLDGLAALDEVRVLHTANEAVLFDTKARQILRVDEALAPKSHPETGNIVYRGEGQIVCVADTGFDRGSKINVHEAFNGRVKELFAWGRPETNLADDLDGHGTHVCGSVLGSGQHQSHGLVEGVAPGAELLVQSLFSKFNPFNNAPRLDGLPKTNLAPLFQQAYDAGARIHTNSWGSPLPITRIQRPYDGRSESIDQFVYDNQDMTILFAAGNDGQDADQDGKLDGAINERSLGAEAAAKNCITVGATENDRPDLVSGDSKRPYTYGGFWTQRFAVNPLRDDHMANNPDGLAAFSSRGPTTENRLKPDIVAPGTAILSARSQNKKYLGAVHVTGESGDSKYMYLAGTSMATPLVAGCCAVLRQALIASGYRDEQDGIKNPTGSLIKAMLINGAAPVGGQYMPDGVNEGYNAHSGFGRVDLSASVPRTNDAYSGYGIGVVHEDDEDSFEYTVNIPKLSEGGNGSLTLKVTMVYADRPGGKLQHDLNLVVASGELERHGNQVNKSFPVGAAEGFDRYNNVEQVVWHHIPAGSARIIVKPFRFMGERVPFAYAWGLARSI</sequence>
<dbReference type="InterPro" id="IPR023828">
    <property type="entry name" value="Peptidase_S8_Ser-AS"/>
</dbReference>
<evidence type="ECO:0000313" key="8">
    <source>
        <dbReference type="Proteomes" id="UP000522262"/>
    </source>
</evidence>
<evidence type="ECO:0000256" key="5">
    <source>
        <dbReference type="PROSITE-ProRule" id="PRU01240"/>
    </source>
</evidence>
<dbReference type="GO" id="GO:0006508">
    <property type="term" value="P:proteolysis"/>
    <property type="evidence" value="ECO:0007669"/>
    <property type="project" value="UniProtKB-KW"/>
</dbReference>
<feature type="domain" description="Peptidase S8/S53" evidence="6">
    <location>
        <begin position="203"/>
        <end position="566"/>
    </location>
</feature>
<dbReference type="InterPro" id="IPR008979">
    <property type="entry name" value="Galactose-bd-like_sf"/>
</dbReference>
<proteinExistence type="inferred from homology"/>
<dbReference type="InterPro" id="IPR000209">
    <property type="entry name" value="Peptidase_S8/S53_dom"/>
</dbReference>
<keyword evidence="8" id="KW-1185">Reference proteome</keyword>
<dbReference type="CDD" id="cd04842">
    <property type="entry name" value="Peptidases_S8_Kp43_protease"/>
    <property type="match status" value="1"/>
</dbReference>
<comment type="similarity">
    <text evidence="1 5">Belongs to the peptidase S8 family.</text>
</comment>
<dbReference type="PROSITE" id="PS00137">
    <property type="entry name" value="SUBTILASE_HIS"/>
    <property type="match status" value="1"/>
</dbReference>
<dbReference type="EMBL" id="JAAOAM010000137">
    <property type="protein sequence ID" value="KAF5544635.1"/>
    <property type="molecule type" value="Genomic_DNA"/>
</dbReference>
<keyword evidence="3 5" id="KW-0378">Hydrolase</keyword>
<dbReference type="PRINTS" id="PR00723">
    <property type="entry name" value="SUBTILISIN"/>
</dbReference>
<accession>A0A8H5IWI6</accession>
<dbReference type="SUPFAM" id="SSF52743">
    <property type="entry name" value="Subtilisin-like"/>
    <property type="match status" value="1"/>
</dbReference>
<dbReference type="Proteomes" id="UP000522262">
    <property type="component" value="Unassembled WGS sequence"/>
</dbReference>
<dbReference type="InterPro" id="IPR022398">
    <property type="entry name" value="Peptidase_S8_His-AS"/>
</dbReference>
<dbReference type="PANTHER" id="PTHR43399:SF4">
    <property type="entry name" value="CELL WALL-ASSOCIATED PROTEASE"/>
    <property type="match status" value="1"/>
</dbReference>
<organism evidence="7 8">
    <name type="scientific">Fusarium mexicanum</name>
    <dbReference type="NCBI Taxonomy" id="751941"/>
    <lineage>
        <taxon>Eukaryota</taxon>
        <taxon>Fungi</taxon>
        <taxon>Dikarya</taxon>
        <taxon>Ascomycota</taxon>
        <taxon>Pezizomycotina</taxon>
        <taxon>Sordariomycetes</taxon>
        <taxon>Hypocreomycetidae</taxon>
        <taxon>Hypocreales</taxon>
        <taxon>Nectriaceae</taxon>
        <taxon>Fusarium</taxon>
        <taxon>Fusarium fujikuroi species complex</taxon>
    </lineage>
</organism>
<feature type="active site" description="Charge relay system" evidence="5">
    <location>
        <position position="251"/>
    </location>
</feature>
<dbReference type="PROSITE" id="PS51892">
    <property type="entry name" value="SUBTILASE"/>
    <property type="match status" value="1"/>
</dbReference>
<dbReference type="InterPro" id="IPR034058">
    <property type="entry name" value="TagA/B/C/D_pept_dom"/>
</dbReference>
<dbReference type="Pfam" id="PF00082">
    <property type="entry name" value="Peptidase_S8"/>
    <property type="match status" value="1"/>
</dbReference>
<dbReference type="InterPro" id="IPR015500">
    <property type="entry name" value="Peptidase_S8_subtilisin-rel"/>
</dbReference>
<gene>
    <name evidence="7" type="ORF">FMEXI_6464</name>
</gene>